<gene>
    <name evidence="7" type="ORF">GCM10008939_11880</name>
</gene>
<evidence type="ECO:0008006" key="9">
    <source>
        <dbReference type="Google" id="ProtNLM"/>
    </source>
</evidence>
<evidence type="ECO:0000256" key="2">
    <source>
        <dbReference type="ARBA" id="ARBA00022630"/>
    </source>
</evidence>
<dbReference type="Pfam" id="PF00732">
    <property type="entry name" value="GMC_oxred_N"/>
    <property type="match status" value="1"/>
</dbReference>
<keyword evidence="3" id="KW-0274">FAD</keyword>
<evidence type="ECO:0000256" key="1">
    <source>
        <dbReference type="ARBA" id="ARBA00010790"/>
    </source>
</evidence>
<dbReference type="AlphaFoldDB" id="A0A917PB49"/>
<sequence>MNARTRVAVIGTGAGGAPLLARLAQAGVQVTALEAGLRHPPHGVATDEVAQAGLFWMDERLSAGNDPLAFGRNNSGRGVGGSTLHYTAYTPRAQPDDLRLHSEFGQGVDWPLEYADLERYYDEIEPFLGVSGPSTYPWGPPRRQPYRHPPLPLNGAAELMARGCDALGLRTSPAANAALSRPQTQEGYGERPACSNRGFCQAGCSTGAKASLDVTYLALAEHHGARILDGSYVTGFRRDGDRVTGVEYLRYGEQHLLEADIVVLSAGAVETPRMLLMHDLANSSGQVGRNFMAHTGVQVWGQFPESVRPNRGIPGSLISEDTHRVPGLVGGYLLQSIGVMPVTYATQYTRGTGTWGAALHEHMAGYNHVAGINILGDCLPYDHNYLELSDEHDAWGLPKPRVHFTFGDNERRMTQHAEDLMRRIWEAAGATGIWAFPRAAHTIGTARMGTDPQSSVVDPYGRAHDLQNLWISDNSTFPSALSANPALTIMALSLRTADRLLHHMNRGEA</sequence>
<dbReference type="EMBL" id="BMOE01000003">
    <property type="protein sequence ID" value="GGJ69036.1"/>
    <property type="molecule type" value="Genomic_DNA"/>
</dbReference>
<evidence type="ECO:0000259" key="6">
    <source>
        <dbReference type="Pfam" id="PF05199"/>
    </source>
</evidence>
<feature type="domain" description="Glucose-methanol-choline oxidoreductase C-terminal" evidence="6">
    <location>
        <begin position="380"/>
        <end position="492"/>
    </location>
</feature>
<evidence type="ECO:0000313" key="7">
    <source>
        <dbReference type="EMBL" id="GGJ69036.1"/>
    </source>
</evidence>
<dbReference type="Pfam" id="PF05199">
    <property type="entry name" value="GMC_oxred_C"/>
    <property type="match status" value="1"/>
</dbReference>
<evidence type="ECO:0000256" key="3">
    <source>
        <dbReference type="ARBA" id="ARBA00022827"/>
    </source>
</evidence>
<keyword evidence="8" id="KW-1185">Reference proteome</keyword>
<evidence type="ECO:0000259" key="5">
    <source>
        <dbReference type="Pfam" id="PF00732"/>
    </source>
</evidence>
<protein>
    <recommendedName>
        <fullName evidence="9">GMC family oxidoreductase</fullName>
    </recommendedName>
</protein>
<feature type="domain" description="Glucose-methanol-choline oxidoreductase N-terminal" evidence="5">
    <location>
        <begin position="75"/>
        <end position="295"/>
    </location>
</feature>
<reference evidence="7" key="1">
    <citation type="journal article" date="2014" name="Int. J. Syst. Evol. Microbiol.">
        <title>Complete genome sequence of Corynebacterium casei LMG S-19264T (=DSM 44701T), isolated from a smear-ripened cheese.</title>
        <authorList>
            <consortium name="US DOE Joint Genome Institute (JGI-PGF)"/>
            <person name="Walter F."/>
            <person name="Albersmeier A."/>
            <person name="Kalinowski J."/>
            <person name="Ruckert C."/>
        </authorList>
    </citation>
    <scope>NUCLEOTIDE SEQUENCE</scope>
    <source>
        <strain evidence="7">JCM 14371</strain>
    </source>
</reference>
<dbReference type="GO" id="GO:0050660">
    <property type="term" value="F:flavin adenine dinucleotide binding"/>
    <property type="evidence" value="ECO:0007669"/>
    <property type="project" value="InterPro"/>
</dbReference>
<organism evidence="7 8">
    <name type="scientific">Deinococcus aquiradiocola</name>
    <dbReference type="NCBI Taxonomy" id="393059"/>
    <lineage>
        <taxon>Bacteria</taxon>
        <taxon>Thermotogati</taxon>
        <taxon>Deinococcota</taxon>
        <taxon>Deinococci</taxon>
        <taxon>Deinococcales</taxon>
        <taxon>Deinococcaceae</taxon>
        <taxon>Deinococcus</taxon>
    </lineage>
</organism>
<dbReference type="GO" id="GO:0016614">
    <property type="term" value="F:oxidoreductase activity, acting on CH-OH group of donors"/>
    <property type="evidence" value="ECO:0007669"/>
    <property type="project" value="InterPro"/>
</dbReference>
<dbReference type="PANTHER" id="PTHR46056">
    <property type="entry name" value="LONG-CHAIN-ALCOHOL OXIDASE"/>
    <property type="match status" value="1"/>
</dbReference>
<dbReference type="Gene3D" id="3.30.410.40">
    <property type="match status" value="1"/>
</dbReference>
<dbReference type="SUPFAM" id="SSF51905">
    <property type="entry name" value="FAD/NAD(P)-binding domain"/>
    <property type="match status" value="1"/>
</dbReference>
<comment type="caution">
    <text evidence="7">The sequence shown here is derived from an EMBL/GenBank/DDBJ whole genome shotgun (WGS) entry which is preliminary data.</text>
</comment>
<dbReference type="RefSeq" id="WP_188961368.1">
    <property type="nucleotide sequence ID" value="NZ_BMOE01000003.1"/>
</dbReference>
<keyword evidence="4" id="KW-0560">Oxidoreductase</keyword>
<dbReference type="Gene3D" id="3.50.50.60">
    <property type="entry name" value="FAD/NAD(P)-binding domain"/>
    <property type="match status" value="2"/>
</dbReference>
<keyword evidence="2" id="KW-0285">Flavoprotein</keyword>
<dbReference type="SUPFAM" id="SSF54373">
    <property type="entry name" value="FAD-linked reductases, C-terminal domain"/>
    <property type="match status" value="1"/>
</dbReference>
<dbReference type="InterPro" id="IPR007867">
    <property type="entry name" value="GMC_OxRtase_C"/>
</dbReference>
<dbReference type="Proteomes" id="UP000635726">
    <property type="component" value="Unassembled WGS sequence"/>
</dbReference>
<proteinExistence type="inferred from homology"/>
<evidence type="ECO:0000313" key="8">
    <source>
        <dbReference type="Proteomes" id="UP000635726"/>
    </source>
</evidence>
<comment type="similarity">
    <text evidence="1">Belongs to the GMC oxidoreductase family.</text>
</comment>
<dbReference type="PANTHER" id="PTHR46056:SF12">
    <property type="entry name" value="LONG-CHAIN-ALCOHOL OXIDASE"/>
    <property type="match status" value="1"/>
</dbReference>
<dbReference type="InterPro" id="IPR036188">
    <property type="entry name" value="FAD/NAD-bd_sf"/>
</dbReference>
<name>A0A917PB49_9DEIO</name>
<dbReference type="InterPro" id="IPR000172">
    <property type="entry name" value="GMC_OxRdtase_N"/>
</dbReference>
<accession>A0A917PB49</accession>
<evidence type="ECO:0000256" key="4">
    <source>
        <dbReference type="ARBA" id="ARBA00023002"/>
    </source>
</evidence>
<reference evidence="7" key="2">
    <citation type="submission" date="2020-09" db="EMBL/GenBank/DDBJ databases">
        <authorList>
            <person name="Sun Q."/>
            <person name="Ohkuma M."/>
        </authorList>
    </citation>
    <scope>NUCLEOTIDE SEQUENCE</scope>
    <source>
        <strain evidence="7">JCM 14371</strain>
    </source>
</reference>